<dbReference type="EMBL" id="CAJVQC010034661">
    <property type="protein sequence ID" value="CAG8756965.1"/>
    <property type="molecule type" value="Genomic_DNA"/>
</dbReference>
<keyword evidence="2" id="KW-1185">Reference proteome</keyword>
<name>A0ACA9QLX6_9GLOM</name>
<dbReference type="Proteomes" id="UP000789920">
    <property type="component" value="Unassembled WGS sequence"/>
</dbReference>
<gene>
    <name evidence="1" type="ORF">RPERSI_LOCUS14780</name>
</gene>
<accession>A0ACA9QLX6</accession>
<evidence type="ECO:0000313" key="1">
    <source>
        <dbReference type="EMBL" id="CAG8756965.1"/>
    </source>
</evidence>
<organism evidence="1 2">
    <name type="scientific">Racocetra persica</name>
    <dbReference type="NCBI Taxonomy" id="160502"/>
    <lineage>
        <taxon>Eukaryota</taxon>
        <taxon>Fungi</taxon>
        <taxon>Fungi incertae sedis</taxon>
        <taxon>Mucoromycota</taxon>
        <taxon>Glomeromycotina</taxon>
        <taxon>Glomeromycetes</taxon>
        <taxon>Diversisporales</taxon>
        <taxon>Gigasporaceae</taxon>
        <taxon>Racocetra</taxon>
    </lineage>
</organism>
<evidence type="ECO:0000313" key="2">
    <source>
        <dbReference type="Proteomes" id="UP000789920"/>
    </source>
</evidence>
<feature type="non-terminal residue" evidence="1">
    <location>
        <position position="1"/>
    </location>
</feature>
<sequence length="50" mass="5553">DNDVQGHKKKQEAVVSSSSQVIDELLNNSDDLQGNDYFYDYETASLDGLS</sequence>
<protein>
    <submittedName>
        <fullName evidence="1">21371_t:CDS:1</fullName>
    </submittedName>
</protein>
<comment type="caution">
    <text evidence="1">The sequence shown here is derived from an EMBL/GenBank/DDBJ whole genome shotgun (WGS) entry which is preliminary data.</text>
</comment>
<reference evidence="1" key="1">
    <citation type="submission" date="2021-06" db="EMBL/GenBank/DDBJ databases">
        <authorList>
            <person name="Kallberg Y."/>
            <person name="Tangrot J."/>
            <person name="Rosling A."/>
        </authorList>
    </citation>
    <scope>NUCLEOTIDE SEQUENCE</scope>
    <source>
        <strain evidence="1">MA461A</strain>
    </source>
</reference>
<proteinExistence type="predicted"/>